<dbReference type="EMBL" id="SPMZ01000015">
    <property type="protein sequence ID" value="NMQ18652.1"/>
    <property type="molecule type" value="Genomic_DNA"/>
</dbReference>
<evidence type="ECO:0000256" key="4">
    <source>
        <dbReference type="ARBA" id="ARBA00022695"/>
    </source>
</evidence>
<keyword evidence="6" id="KW-0239">DNA-directed DNA polymerase</keyword>
<proteinExistence type="predicted"/>
<dbReference type="InterPro" id="IPR027417">
    <property type="entry name" value="P-loop_NTPase"/>
</dbReference>
<evidence type="ECO:0000259" key="8">
    <source>
        <dbReference type="Pfam" id="PF09115"/>
    </source>
</evidence>
<evidence type="ECO:0000256" key="3">
    <source>
        <dbReference type="ARBA" id="ARBA00022679"/>
    </source>
</evidence>
<keyword evidence="4 9" id="KW-0548">Nucleotidyltransferase</keyword>
<evidence type="ECO:0000256" key="6">
    <source>
        <dbReference type="ARBA" id="ARBA00022932"/>
    </source>
</evidence>
<evidence type="ECO:0000313" key="9">
    <source>
        <dbReference type="EMBL" id="NMQ18652.1"/>
    </source>
</evidence>
<dbReference type="InterPro" id="IPR050238">
    <property type="entry name" value="DNA_Rep/Repair_Clamp_Loader"/>
</dbReference>
<dbReference type="Pfam" id="PF09115">
    <property type="entry name" value="DNApol3-delta_C"/>
    <property type="match status" value="1"/>
</dbReference>
<dbReference type="PANTHER" id="PTHR11669:SF8">
    <property type="entry name" value="DNA POLYMERASE III SUBUNIT DELTA"/>
    <property type="match status" value="1"/>
</dbReference>
<name>A0ABX1TH15_9GAMM</name>
<dbReference type="InterPro" id="IPR004622">
    <property type="entry name" value="DNA_pol_HolB"/>
</dbReference>
<feature type="domain" description="DNA polymerase III delta subunit C-terminal" evidence="8">
    <location>
        <begin position="211"/>
        <end position="320"/>
    </location>
</feature>
<keyword evidence="5" id="KW-0235">DNA replication</keyword>
<dbReference type="SUPFAM" id="SSF52540">
    <property type="entry name" value="P-loop containing nucleoside triphosphate hydrolases"/>
    <property type="match status" value="1"/>
</dbReference>
<dbReference type="Proteomes" id="UP000760480">
    <property type="component" value="Unassembled WGS sequence"/>
</dbReference>
<dbReference type="RefSeq" id="WP_169247908.1">
    <property type="nucleotide sequence ID" value="NZ_SPMZ01000015.1"/>
</dbReference>
<organism evidence="9 10">
    <name type="scientific">Candidatus Competibacter phosphatis</name>
    <dbReference type="NCBI Taxonomy" id="221280"/>
    <lineage>
        <taxon>Bacteria</taxon>
        <taxon>Pseudomonadati</taxon>
        <taxon>Pseudomonadota</taxon>
        <taxon>Gammaproteobacteria</taxon>
        <taxon>Candidatus Competibacteraceae</taxon>
        <taxon>Candidatus Competibacter</taxon>
    </lineage>
</organism>
<dbReference type="GO" id="GO:0003887">
    <property type="term" value="F:DNA-directed DNA polymerase activity"/>
    <property type="evidence" value="ECO:0007669"/>
    <property type="project" value="UniProtKB-EC"/>
</dbReference>
<comment type="catalytic activity">
    <reaction evidence="7">
        <text>DNA(n) + a 2'-deoxyribonucleoside 5'-triphosphate = DNA(n+1) + diphosphate</text>
        <dbReference type="Rhea" id="RHEA:22508"/>
        <dbReference type="Rhea" id="RHEA-COMP:17339"/>
        <dbReference type="Rhea" id="RHEA-COMP:17340"/>
        <dbReference type="ChEBI" id="CHEBI:33019"/>
        <dbReference type="ChEBI" id="CHEBI:61560"/>
        <dbReference type="ChEBI" id="CHEBI:173112"/>
        <dbReference type="EC" id="2.7.7.7"/>
    </reaction>
</comment>
<sequence>MDPRLSWHREQWRQIQQRRSAGHLPHALLLVGPPGMGKGLFARRLARALLCEAPTAEGESCGQCRSCRLFQAGSHPDYSPVRPLEEGKVIKIDQVRELCAFLGYTAQYGGYKIALLEPADRLNGNAANSLLKTLEEPLGACLLLLVTAWPARLPATVRSRCQRLSFGIPSPTLAVPWLAARVTEGPDDPQTLLDWAGGAPLAALAYADEGHWRWRRELAEGYEQVSVARADPILVAESWLKESLTENLRWLIGWHTDLIRLKMNPEPPRLNNVDLGDMLRRWVDRYPLRVLFERLDAAIQLYTLCTTTQANAQLLLEAFLAGGADPC</sequence>
<gene>
    <name evidence="9" type="ORF">E4P82_05195</name>
</gene>
<dbReference type="EC" id="2.7.7.7" evidence="1"/>
<dbReference type="Gene3D" id="3.40.50.300">
    <property type="entry name" value="P-loop containing nucleotide triphosphate hydrolases"/>
    <property type="match status" value="1"/>
</dbReference>
<dbReference type="NCBIfam" id="TIGR00678">
    <property type="entry name" value="holB"/>
    <property type="match status" value="1"/>
</dbReference>
<evidence type="ECO:0000256" key="5">
    <source>
        <dbReference type="ARBA" id="ARBA00022705"/>
    </source>
</evidence>
<evidence type="ECO:0000256" key="2">
    <source>
        <dbReference type="ARBA" id="ARBA00014363"/>
    </source>
</evidence>
<dbReference type="InterPro" id="IPR015199">
    <property type="entry name" value="DNA_pol_III_delta_C"/>
</dbReference>
<protein>
    <recommendedName>
        <fullName evidence="2">DNA polymerase III subunit delta'</fullName>
        <ecNumber evidence="1">2.7.7.7</ecNumber>
    </recommendedName>
</protein>
<accession>A0ABX1TH15</accession>
<evidence type="ECO:0000256" key="1">
    <source>
        <dbReference type="ARBA" id="ARBA00012417"/>
    </source>
</evidence>
<comment type="caution">
    <text evidence="9">The sequence shown here is derived from an EMBL/GenBank/DDBJ whole genome shotgun (WGS) entry which is preliminary data.</text>
</comment>
<evidence type="ECO:0000256" key="7">
    <source>
        <dbReference type="ARBA" id="ARBA00049244"/>
    </source>
</evidence>
<evidence type="ECO:0000313" key="10">
    <source>
        <dbReference type="Proteomes" id="UP000760480"/>
    </source>
</evidence>
<keyword evidence="3 9" id="KW-0808">Transferase</keyword>
<dbReference type="PANTHER" id="PTHR11669">
    <property type="entry name" value="REPLICATION FACTOR C / DNA POLYMERASE III GAMMA-TAU SUBUNIT"/>
    <property type="match status" value="1"/>
</dbReference>
<dbReference type="NCBIfam" id="NF004310">
    <property type="entry name" value="PRK05707.1"/>
    <property type="match status" value="1"/>
</dbReference>
<dbReference type="Gene3D" id="1.20.272.10">
    <property type="match status" value="1"/>
</dbReference>
<reference evidence="9 10" key="1">
    <citation type="submission" date="2019-03" db="EMBL/GenBank/DDBJ databases">
        <title>Metabolic reconstructions from genomes of highly enriched 'Candidatus Accumulibacter' and 'Candidatus Competibacter' bioreactor populations.</title>
        <authorList>
            <person name="Annavajhala M.K."/>
            <person name="Welles L."/>
            <person name="Abbas B."/>
            <person name="Sorokin D."/>
            <person name="Park H."/>
            <person name="Van Loosdrecht M."/>
            <person name="Chandran K."/>
        </authorList>
    </citation>
    <scope>NUCLEOTIDE SEQUENCE [LARGE SCALE GENOMIC DNA]</scope>
    <source>
        <strain evidence="9 10">SBR_G</strain>
    </source>
</reference>
<dbReference type="Pfam" id="PF13177">
    <property type="entry name" value="DNA_pol3_delta2"/>
    <property type="match status" value="1"/>
</dbReference>
<keyword evidence="10" id="KW-1185">Reference proteome</keyword>